<keyword evidence="21" id="KW-1185">Reference proteome</keyword>
<keyword evidence="13 16" id="KW-0472">Membrane</keyword>
<dbReference type="NCBIfam" id="TIGR01007">
    <property type="entry name" value="eps_fam"/>
    <property type="match status" value="1"/>
</dbReference>
<gene>
    <name evidence="20" type="ORF">WG900_19890</name>
</gene>
<keyword evidence="9" id="KW-0547">Nucleotide-binding</keyword>
<evidence type="ECO:0000256" key="14">
    <source>
        <dbReference type="ARBA" id="ARBA00023137"/>
    </source>
</evidence>
<comment type="subcellular location">
    <subcellularLocation>
        <location evidence="1">Cell inner membrane</location>
        <topology evidence="1">Multi-pass membrane protein</topology>
    </subcellularLocation>
</comment>
<dbReference type="InterPro" id="IPR005702">
    <property type="entry name" value="Wzc-like_C"/>
</dbReference>
<dbReference type="Pfam" id="PF02706">
    <property type="entry name" value="Wzz"/>
    <property type="match status" value="1"/>
</dbReference>
<dbReference type="PANTHER" id="PTHR32309:SF13">
    <property type="entry name" value="FERRIC ENTEROBACTIN TRANSPORT PROTEIN FEPE"/>
    <property type="match status" value="1"/>
</dbReference>
<keyword evidence="11" id="KW-0067">ATP-binding</keyword>
<dbReference type="EC" id="2.7.10.2" evidence="4"/>
<comment type="catalytic activity">
    <reaction evidence="15">
        <text>L-tyrosyl-[protein] + ATP = O-phospho-L-tyrosyl-[protein] + ADP + H(+)</text>
        <dbReference type="Rhea" id="RHEA:10596"/>
        <dbReference type="Rhea" id="RHEA-COMP:10136"/>
        <dbReference type="Rhea" id="RHEA-COMP:20101"/>
        <dbReference type="ChEBI" id="CHEBI:15378"/>
        <dbReference type="ChEBI" id="CHEBI:30616"/>
        <dbReference type="ChEBI" id="CHEBI:46858"/>
        <dbReference type="ChEBI" id="CHEBI:61978"/>
        <dbReference type="ChEBI" id="CHEBI:456216"/>
        <dbReference type="EC" id="2.7.10.2"/>
    </reaction>
</comment>
<evidence type="ECO:0000259" key="19">
    <source>
        <dbReference type="Pfam" id="PF13807"/>
    </source>
</evidence>
<feature type="domain" description="Polysaccharide chain length determinant N-terminal" evidence="17">
    <location>
        <begin position="40"/>
        <end position="127"/>
    </location>
</feature>
<evidence type="ECO:0000256" key="5">
    <source>
        <dbReference type="ARBA" id="ARBA00022475"/>
    </source>
</evidence>
<dbReference type="PANTHER" id="PTHR32309">
    <property type="entry name" value="TYROSINE-PROTEIN KINASE"/>
    <property type="match status" value="1"/>
</dbReference>
<dbReference type="RefSeq" id="WP_339970089.1">
    <property type="nucleotide sequence ID" value="NZ_JBBHJY010000015.1"/>
</dbReference>
<evidence type="ECO:0000256" key="1">
    <source>
        <dbReference type="ARBA" id="ARBA00004429"/>
    </source>
</evidence>
<dbReference type="InterPro" id="IPR025669">
    <property type="entry name" value="AAA_dom"/>
</dbReference>
<feature type="domain" description="Tyrosine-protein kinase G-rich" evidence="19">
    <location>
        <begin position="404"/>
        <end position="473"/>
    </location>
</feature>
<keyword evidence="5" id="KW-1003">Cell membrane</keyword>
<dbReference type="InterPro" id="IPR050445">
    <property type="entry name" value="Bact_polysacc_biosynth/exp"/>
</dbReference>
<comment type="similarity">
    <text evidence="2">Belongs to the CpsD/CapB family.</text>
</comment>
<keyword evidence="12 16" id="KW-1133">Transmembrane helix</keyword>
<dbReference type="InterPro" id="IPR032807">
    <property type="entry name" value="GNVR"/>
</dbReference>
<evidence type="ECO:0000256" key="13">
    <source>
        <dbReference type="ARBA" id="ARBA00023136"/>
    </source>
</evidence>
<dbReference type="Gene3D" id="3.40.50.300">
    <property type="entry name" value="P-loop containing nucleotide triphosphate hydrolases"/>
    <property type="match status" value="1"/>
</dbReference>
<evidence type="ECO:0000256" key="8">
    <source>
        <dbReference type="ARBA" id="ARBA00022692"/>
    </source>
</evidence>
<evidence type="ECO:0000256" key="2">
    <source>
        <dbReference type="ARBA" id="ARBA00007316"/>
    </source>
</evidence>
<evidence type="ECO:0000313" key="21">
    <source>
        <dbReference type="Proteomes" id="UP001379235"/>
    </source>
</evidence>
<evidence type="ECO:0000313" key="20">
    <source>
        <dbReference type="EMBL" id="MEJ6012169.1"/>
    </source>
</evidence>
<evidence type="ECO:0000256" key="16">
    <source>
        <dbReference type="SAM" id="Phobius"/>
    </source>
</evidence>
<sequence length="733" mass="78382">MQSRNSSAAHVASIETVPVGSPAFEMTGDDSIALGDFLRRWWNAAIRRIYVVLLIVALCVGVGIIKTMLTTPLYSTSSRIEISREQKNITNVEGVDQANGAYDAEFYDTQYALLKSRSLAERVVSDLRLAENASFLSAHGITSDSAGAPASLQQRNARAVAAAGVLLGGISIKPVANSKLVDISYTSPSQQWAATIANSWPRTFIAANIDRQFATTADARNYLENKLADVRAKMEQSEQALINFGSDRGIVKIGGGRDADGRTQDPQTLVATNLEAVNAALVSAKTDRIAAQSRMLSRNSEASPGGAENGGIGALRAKRAELAADYSRLLVKFDPGYPEAIALSEQIKSLDMSISRESARIISGKTAAYTEALQRERELTAQVSALKGQFDRQQRDTIQYNIYQRDVDTNRQLYDALLQRYKEIGVAGTVGATNVVVVDQARVPGGPSSPNLQRNLLLSFLAGIFLAGVTVFMLESLDQVVRDPSDVQRVLKLPLLGTVPLSEGEVLQEIVSPHSGLAEAYFSVRTSLALSTSRGIPKTIVVTSAEPGEGKSTTALGLATAIGRTGQRVLLIDADMRSPSLHERLELSNDLGVSNLLAGSEDFAAMVKETSIRGVSLLPAGPMPPSASELLASERLGRLVAKFSDMYDHLVIDAPPVIGLADAPLLARAVEGSVFVIESGDVSTRAIRNALERLQVGGTFVLGAIMTKLNISEHGYGYGYAYGDNQKVKASNA</sequence>
<keyword evidence="10" id="KW-0418">Kinase</keyword>
<evidence type="ECO:0000256" key="12">
    <source>
        <dbReference type="ARBA" id="ARBA00022989"/>
    </source>
</evidence>
<keyword evidence="7 20" id="KW-0808">Transferase</keyword>
<evidence type="ECO:0000256" key="4">
    <source>
        <dbReference type="ARBA" id="ARBA00011903"/>
    </source>
</evidence>
<dbReference type="InterPro" id="IPR027417">
    <property type="entry name" value="P-loop_NTPase"/>
</dbReference>
<evidence type="ECO:0000259" key="17">
    <source>
        <dbReference type="Pfam" id="PF02706"/>
    </source>
</evidence>
<evidence type="ECO:0000256" key="3">
    <source>
        <dbReference type="ARBA" id="ARBA00008883"/>
    </source>
</evidence>
<dbReference type="EMBL" id="JBBHJY010000015">
    <property type="protein sequence ID" value="MEJ6012169.1"/>
    <property type="molecule type" value="Genomic_DNA"/>
</dbReference>
<feature type="domain" description="AAA" evidence="18">
    <location>
        <begin position="538"/>
        <end position="667"/>
    </location>
</feature>
<name>A0ABU8SDX2_9SPHN</name>
<organism evidence="20 21">
    <name type="scientific">Novosphingobium aquae</name>
    <dbReference type="NCBI Taxonomy" id="3133435"/>
    <lineage>
        <taxon>Bacteria</taxon>
        <taxon>Pseudomonadati</taxon>
        <taxon>Pseudomonadota</taxon>
        <taxon>Alphaproteobacteria</taxon>
        <taxon>Sphingomonadales</taxon>
        <taxon>Sphingomonadaceae</taxon>
        <taxon>Novosphingobium</taxon>
    </lineage>
</organism>
<comment type="similarity">
    <text evidence="3">Belongs to the etk/wzc family.</text>
</comment>
<dbReference type="CDD" id="cd05387">
    <property type="entry name" value="BY-kinase"/>
    <property type="match status" value="1"/>
</dbReference>
<protein>
    <recommendedName>
        <fullName evidence="4">non-specific protein-tyrosine kinase</fullName>
        <ecNumber evidence="4">2.7.10.2</ecNumber>
    </recommendedName>
</protein>
<dbReference type="Proteomes" id="UP001379235">
    <property type="component" value="Unassembled WGS sequence"/>
</dbReference>
<dbReference type="InterPro" id="IPR003856">
    <property type="entry name" value="LPS_length_determ_N"/>
</dbReference>
<keyword evidence="14" id="KW-0829">Tyrosine-protein kinase</keyword>
<evidence type="ECO:0000256" key="15">
    <source>
        <dbReference type="ARBA" id="ARBA00051245"/>
    </source>
</evidence>
<keyword evidence="8 16" id="KW-0812">Transmembrane</keyword>
<dbReference type="Pfam" id="PF13614">
    <property type="entry name" value="AAA_31"/>
    <property type="match status" value="1"/>
</dbReference>
<feature type="transmembrane region" description="Helical" evidence="16">
    <location>
        <begin position="49"/>
        <end position="69"/>
    </location>
</feature>
<evidence type="ECO:0000259" key="18">
    <source>
        <dbReference type="Pfam" id="PF13614"/>
    </source>
</evidence>
<evidence type="ECO:0000256" key="7">
    <source>
        <dbReference type="ARBA" id="ARBA00022679"/>
    </source>
</evidence>
<evidence type="ECO:0000256" key="11">
    <source>
        <dbReference type="ARBA" id="ARBA00022840"/>
    </source>
</evidence>
<dbReference type="GO" id="GO:0004715">
    <property type="term" value="F:non-membrane spanning protein tyrosine kinase activity"/>
    <property type="evidence" value="ECO:0007669"/>
    <property type="project" value="UniProtKB-EC"/>
</dbReference>
<dbReference type="SUPFAM" id="SSF52540">
    <property type="entry name" value="P-loop containing nucleoside triphosphate hydrolases"/>
    <property type="match status" value="1"/>
</dbReference>
<evidence type="ECO:0000256" key="6">
    <source>
        <dbReference type="ARBA" id="ARBA00022519"/>
    </source>
</evidence>
<evidence type="ECO:0000256" key="9">
    <source>
        <dbReference type="ARBA" id="ARBA00022741"/>
    </source>
</evidence>
<keyword evidence="6" id="KW-0997">Cell inner membrane</keyword>
<dbReference type="Pfam" id="PF13807">
    <property type="entry name" value="GNVR"/>
    <property type="match status" value="1"/>
</dbReference>
<accession>A0ABU8SDX2</accession>
<comment type="caution">
    <text evidence="20">The sequence shown here is derived from an EMBL/GenBank/DDBJ whole genome shotgun (WGS) entry which is preliminary data.</text>
</comment>
<evidence type="ECO:0000256" key="10">
    <source>
        <dbReference type="ARBA" id="ARBA00022777"/>
    </source>
</evidence>
<proteinExistence type="inferred from homology"/>
<reference evidence="20 21" key="1">
    <citation type="submission" date="2024-03" db="EMBL/GenBank/DDBJ databases">
        <authorList>
            <person name="Jo J.-H."/>
        </authorList>
    </citation>
    <scope>NUCLEOTIDE SEQUENCE [LARGE SCALE GENOMIC DNA]</scope>
    <source>
        <strain evidence="20 21">AS3R-12</strain>
    </source>
</reference>